<dbReference type="Pfam" id="PF06850">
    <property type="entry name" value="PHB_depo_C"/>
    <property type="match status" value="1"/>
</dbReference>
<dbReference type="InterPro" id="IPR009656">
    <property type="entry name" value="PHB_depo_C"/>
</dbReference>
<dbReference type="PIRSF" id="PIRSF020818">
    <property type="entry name" value="PHB_depoly_PhaZ"/>
    <property type="match status" value="1"/>
</dbReference>
<dbReference type="PANTHER" id="PTHR36837:SF4">
    <property type="entry name" value="BLR0908 PROTEIN"/>
    <property type="match status" value="1"/>
</dbReference>
<dbReference type="NCBIfam" id="TIGR01849">
    <property type="entry name" value="PHB_depoly_PhaZ"/>
    <property type="match status" value="1"/>
</dbReference>
<dbReference type="OrthoDB" id="9800634at2"/>
<dbReference type="RefSeq" id="WP_070177576.1">
    <property type="nucleotide sequence ID" value="NZ_BMJR01000002.1"/>
</dbReference>
<reference evidence="2 3" key="1">
    <citation type="submission" date="2016-09" db="EMBL/GenBank/DDBJ databases">
        <title>Alteromonas lipolytica, a new species isolated from sea water.</title>
        <authorList>
            <person name="Wu Y.-H."/>
            <person name="Cheng H."/>
            <person name="Xu X.-W."/>
        </authorList>
    </citation>
    <scope>NUCLEOTIDE SEQUENCE [LARGE SCALE GENOMIC DNA]</scope>
    <source>
        <strain evidence="2 3">JW12</strain>
    </source>
</reference>
<gene>
    <name evidence="2" type="ORF">BFC17_02765</name>
</gene>
<organism evidence="2 3">
    <name type="scientific">Alteromonas lipolytica</name>
    <dbReference type="NCBI Taxonomy" id="1856405"/>
    <lineage>
        <taxon>Bacteria</taxon>
        <taxon>Pseudomonadati</taxon>
        <taxon>Pseudomonadota</taxon>
        <taxon>Gammaproteobacteria</taxon>
        <taxon>Alteromonadales</taxon>
        <taxon>Alteromonadaceae</taxon>
        <taxon>Alteromonas/Salinimonas group</taxon>
        <taxon>Alteromonas</taxon>
    </lineage>
</organism>
<sequence>MNYQAYDYMARGAQIMHEGFSLLNDIASHPSNPFSHTIPGRVSRASLETAMRLTRRYEKVGFNIDEITIDGKYHAVKEEVALAKPFCDLIHFNRVGVHDDHKVLLVAPLSGHFATLLKGTVEALLPDHEVYITDWADAREVPLSEGPFSFDCYVEYLISFMEYLGPNTHLMAICQPTVQALIATAVMAEQKNPATPHTLTLMAGPIDTSKNPTRVNEFSKKHPMSWFRNVAIMSVPHGYPGEGRKVYPGFMQLGGFISMNQKAHMQKYIDFYQNLFMGEEEDADRFRAFYDEYLAVLDMPAEFYLETIERVFKNNEIARGAITYKGQPVNFEAIENTPLLTVEGANDDICGLGQTEAAQHLCKNIPKSKRKHHVQQGAGHYGIFSGSQFRKHIRPLITDFIHKFA</sequence>
<accession>A0A1E8FBC0</accession>
<protein>
    <submittedName>
        <fullName evidence="2">Poly(3-hydroxybutyrate) depolymerase</fullName>
    </submittedName>
</protein>
<dbReference type="InterPro" id="IPR010915">
    <property type="entry name" value="PHB_depoly_PhaZ"/>
</dbReference>
<dbReference type="PANTHER" id="PTHR36837">
    <property type="entry name" value="POLY(3-HYDROXYALKANOATE) POLYMERASE SUBUNIT PHAC"/>
    <property type="match status" value="1"/>
</dbReference>
<dbReference type="AlphaFoldDB" id="A0A1E8FBC0"/>
<keyword evidence="3" id="KW-1185">Reference proteome</keyword>
<comment type="caution">
    <text evidence="2">The sequence shown here is derived from an EMBL/GenBank/DDBJ whole genome shotgun (WGS) entry which is preliminary data.</text>
</comment>
<dbReference type="SUPFAM" id="SSF53474">
    <property type="entry name" value="alpha/beta-Hydrolases"/>
    <property type="match status" value="1"/>
</dbReference>
<evidence type="ECO:0000313" key="3">
    <source>
        <dbReference type="Proteomes" id="UP000176037"/>
    </source>
</evidence>
<feature type="domain" description="PHB de-polymerase C-terminal" evidence="1">
    <location>
        <begin position="203"/>
        <end position="404"/>
    </location>
</feature>
<proteinExistence type="predicted"/>
<dbReference type="Proteomes" id="UP000176037">
    <property type="component" value="Unassembled WGS sequence"/>
</dbReference>
<dbReference type="InterPro" id="IPR051321">
    <property type="entry name" value="PHA/PHB_synthase"/>
</dbReference>
<dbReference type="STRING" id="1856405.BFC17_02765"/>
<evidence type="ECO:0000313" key="2">
    <source>
        <dbReference type="EMBL" id="OFI33200.1"/>
    </source>
</evidence>
<name>A0A1E8FBC0_9ALTE</name>
<dbReference type="Gene3D" id="3.40.50.1820">
    <property type="entry name" value="alpha/beta hydrolase"/>
    <property type="match status" value="1"/>
</dbReference>
<dbReference type="InterPro" id="IPR029058">
    <property type="entry name" value="AB_hydrolase_fold"/>
</dbReference>
<dbReference type="EMBL" id="MJIC01000015">
    <property type="protein sequence ID" value="OFI33200.1"/>
    <property type="molecule type" value="Genomic_DNA"/>
</dbReference>
<evidence type="ECO:0000259" key="1">
    <source>
        <dbReference type="Pfam" id="PF06850"/>
    </source>
</evidence>